<name>A0A9J9KZ57_ENT38</name>
<evidence type="ECO:0000313" key="1">
    <source>
        <dbReference type="EMBL" id="ABP59791.1"/>
    </source>
</evidence>
<evidence type="ECO:0008006" key="3">
    <source>
        <dbReference type="Google" id="ProtNLM"/>
    </source>
</evidence>
<reference evidence="2" key="1">
    <citation type="journal article" date="2010" name="PLoS Genet.">
        <title>Genome sequence of the plant growth promoting endophytic bacterium Enterobacter sp. 638.</title>
        <authorList>
            <person name="Taghavi S."/>
            <person name="van der Lelie D."/>
            <person name="Hoffman A."/>
            <person name="Zhang Y.B."/>
            <person name="Walla M.D."/>
            <person name="Vangronsveld J."/>
            <person name="Newman L."/>
            <person name="Monchy S."/>
        </authorList>
    </citation>
    <scope>NUCLEOTIDE SEQUENCE [LARGE SCALE GENOMIC DNA]</scope>
    <source>
        <strain evidence="2">638</strain>
    </source>
</reference>
<organism evidence="1 2">
    <name type="scientific">Enterobacter sp. (strain 638)</name>
    <dbReference type="NCBI Taxonomy" id="399742"/>
    <lineage>
        <taxon>Bacteria</taxon>
        <taxon>Pseudomonadati</taxon>
        <taxon>Pseudomonadota</taxon>
        <taxon>Gammaproteobacteria</taxon>
        <taxon>Enterobacterales</taxon>
        <taxon>Enterobacteriaceae</taxon>
        <taxon>Enterobacter</taxon>
    </lineage>
</organism>
<proteinExistence type="predicted"/>
<dbReference type="PIRSF" id="PIRSF031551">
    <property type="entry name" value="DUF1706"/>
    <property type="match status" value="1"/>
</dbReference>
<dbReference type="Gene3D" id="1.20.120.450">
    <property type="entry name" value="dinb family like domain"/>
    <property type="match status" value="1"/>
</dbReference>
<dbReference type="OrthoDB" id="5347938at2"/>
<dbReference type="RefSeq" id="WP_012016511.1">
    <property type="nucleotide sequence ID" value="NC_009436.1"/>
</dbReference>
<sequence length="172" mass="19860">MTVPQTKAELRSAIDKNFSKLMGYLNTIPEEMTLDNAMDGHAKGTQMSVRDLVSYLLGWNHLVVKWITADEKGLPVDFPETGFKWNQLGLLAQKFYADYKELNYHALLTELESAKENIVRLIDERSDDILYGKPWYTKWTMGRMISFNTSSPYANANGRIRQWAKNNQFSLK</sequence>
<dbReference type="InterPro" id="IPR034660">
    <property type="entry name" value="DinB/YfiT-like"/>
</dbReference>
<keyword evidence="2" id="KW-1185">Reference proteome</keyword>
<dbReference type="AlphaFoldDB" id="A0A9J9KZ57"/>
<dbReference type="Pfam" id="PF08020">
    <property type="entry name" value="DUF1706"/>
    <property type="match status" value="1"/>
</dbReference>
<dbReference type="EMBL" id="CP000653">
    <property type="protein sequence ID" value="ABP59791.1"/>
    <property type="molecule type" value="Genomic_DNA"/>
</dbReference>
<dbReference type="Proteomes" id="UP000000230">
    <property type="component" value="Chromosome"/>
</dbReference>
<dbReference type="PANTHER" id="PTHR40658">
    <property type="match status" value="1"/>
</dbReference>
<dbReference type="KEGG" id="ent:Ent638_1110"/>
<accession>A0A9J9KZ57</accession>
<evidence type="ECO:0000313" key="2">
    <source>
        <dbReference type="Proteomes" id="UP000000230"/>
    </source>
</evidence>
<gene>
    <name evidence="1" type="ordered locus">Ent638_1110</name>
</gene>
<dbReference type="PANTHER" id="PTHR40658:SF3">
    <property type="entry name" value="CLBS_DFSB FAMILY FOUR-HELIX BUNDLE PROTEIN"/>
    <property type="match status" value="1"/>
</dbReference>
<protein>
    <recommendedName>
        <fullName evidence="3">ClbS/DfsB family four-helix bundle protein</fullName>
    </recommendedName>
</protein>
<dbReference type="InterPro" id="IPR012550">
    <property type="entry name" value="DUF1706"/>
</dbReference>